<keyword evidence="7" id="KW-1185">Reference proteome</keyword>
<dbReference type="PANTHER" id="PTHR30349:SF41">
    <property type="entry name" value="INTEGRASE_RECOMBINASE PROTEIN MJ0367-RELATED"/>
    <property type="match status" value="1"/>
</dbReference>
<accession>A0ABY7NLX7</accession>
<protein>
    <submittedName>
        <fullName evidence="6">Tyrosine-type recombinase/integrase</fullName>
    </submittedName>
</protein>
<feature type="domain" description="Tyr recombinase" evidence="5">
    <location>
        <begin position="97"/>
        <end position="292"/>
    </location>
</feature>
<dbReference type="PANTHER" id="PTHR30349">
    <property type="entry name" value="PHAGE INTEGRASE-RELATED"/>
    <property type="match status" value="1"/>
</dbReference>
<proteinExistence type="inferred from homology"/>
<evidence type="ECO:0000313" key="6">
    <source>
        <dbReference type="EMBL" id="WBO22504.1"/>
    </source>
</evidence>
<keyword evidence="2" id="KW-0229">DNA integration</keyword>
<evidence type="ECO:0000256" key="4">
    <source>
        <dbReference type="ARBA" id="ARBA00023172"/>
    </source>
</evidence>
<dbReference type="PROSITE" id="PS51898">
    <property type="entry name" value="TYR_RECOMBINASE"/>
    <property type="match status" value="1"/>
</dbReference>
<gene>
    <name evidence="6" type="ORF">PBT88_20615</name>
</gene>
<dbReference type="SUPFAM" id="SSF56349">
    <property type="entry name" value="DNA breaking-rejoining enzymes"/>
    <property type="match status" value="1"/>
</dbReference>
<keyword evidence="4" id="KW-0233">DNA recombination</keyword>
<evidence type="ECO:0000256" key="1">
    <source>
        <dbReference type="ARBA" id="ARBA00008857"/>
    </source>
</evidence>
<evidence type="ECO:0000256" key="3">
    <source>
        <dbReference type="ARBA" id="ARBA00023125"/>
    </source>
</evidence>
<reference evidence="6 7" key="1">
    <citation type="submission" date="2022-12" db="EMBL/GenBank/DDBJ databases">
        <title>Sphingomonas abieness sp. nov., an endophytic bacterium isolated from Abies koreana.</title>
        <authorList>
            <person name="Jiang L."/>
            <person name="Lee J."/>
        </authorList>
    </citation>
    <scope>NUCLEOTIDE SEQUENCE [LARGE SCALE GENOMIC DNA]</scope>
    <source>
        <strain evidence="7">PAMB 00755</strain>
    </source>
</reference>
<dbReference type="InterPro" id="IPR013762">
    <property type="entry name" value="Integrase-like_cat_sf"/>
</dbReference>
<dbReference type="Pfam" id="PF00589">
    <property type="entry name" value="Phage_integrase"/>
    <property type="match status" value="1"/>
</dbReference>
<dbReference type="InterPro" id="IPR050090">
    <property type="entry name" value="Tyrosine_recombinase_XerCD"/>
</dbReference>
<dbReference type="InterPro" id="IPR002104">
    <property type="entry name" value="Integrase_catalytic"/>
</dbReference>
<organism evidence="6 7">
    <name type="scientific">Sphingomonas abietis</name>
    <dbReference type="NCBI Taxonomy" id="3012344"/>
    <lineage>
        <taxon>Bacteria</taxon>
        <taxon>Pseudomonadati</taxon>
        <taxon>Pseudomonadota</taxon>
        <taxon>Alphaproteobacteria</taxon>
        <taxon>Sphingomonadales</taxon>
        <taxon>Sphingomonadaceae</taxon>
        <taxon>Sphingomonas</taxon>
    </lineage>
</organism>
<dbReference type="EMBL" id="CP115174">
    <property type="protein sequence ID" value="WBO22504.1"/>
    <property type="molecule type" value="Genomic_DNA"/>
</dbReference>
<evidence type="ECO:0000313" key="7">
    <source>
        <dbReference type="Proteomes" id="UP001210865"/>
    </source>
</evidence>
<evidence type="ECO:0000259" key="5">
    <source>
        <dbReference type="PROSITE" id="PS51898"/>
    </source>
</evidence>
<dbReference type="RefSeq" id="WP_270077147.1">
    <property type="nucleotide sequence ID" value="NZ_CP115174.1"/>
</dbReference>
<evidence type="ECO:0000256" key="2">
    <source>
        <dbReference type="ARBA" id="ARBA00022908"/>
    </source>
</evidence>
<comment type="similarity">
    <text evidence="1">Belongs to the 'phage' integrase family.</text>
</comment>
<sequence length="300" mass="34302">MSPAVERYLQYRRLLGYKDTDLWRDLTAFAKFANCRGASHLRNVDVLAWIDGKSVRSTQYEIASSLRRLGLFLHAEDNDHEVLDEEYVRSCQRPKRSIPYIYTYGEIKAVLGALRSYPLDHAYDAATYEHLIGLIAVTGLRLNEARTVSTSDFSGTEILIRRGKFGKDRIIYLHESTGNALRQYLHDRPLHLPREHLFVIHTGRMPSLSSIQTKFRKCVDDLHLPNRKGGGRPRIHDLRHTFATRSLAACGSDREVISNHILALSTYLGHVSITSTYWYLEISTETKEEMALAIEELLSA</sequence>
<dbReference type="InterPro" id="IPR011010">
    <property type="entry name" value="DNA_brk_join_enz"/>
</dbReference>
<keyword evidence="3" id="KW-0238">DNA-binding</keyword>
<dbReference type="Gene3D" id="1.10.443.10">
    <property type="entry name" value="Intergrase catalytic core"/>
    <property type="match status" value="1"/>
</dbReference>
<name>A0ABY7NLX7_9SPHN</name>
<dbReference type="Proteomes" id="UP001210865">
    <property type="component" value="Chromosome"/>
</dbReference>